<keyword evidence="1" id="KW-0732">Signal</keyword>
<protein>
    <recommendedName>
        <fullName evidence="2">Metallo-beta-lactamase domain-containing protein</fullName>
    </recommendedName>
</protein>
<name>A0ABN0WS39_9ALTE</name>
<evidence type="ECO:0000313" key="4">
    <source>
        <dbReference type="Proteomes" id="UP001501757"/>
    </source>
</evidence>
<dbReference type="SUPFAM" id="SSF56281">
    <property type="entry name" value="Metallo-hydrolase/oxidoreductase"/>
    <property type="match status" value="1"/>
</dbReference>
<dbReference type="PANTHER" id="PTHR15032">
    <property type="entry name" value="N-ACYL-PHOSPHATIDYLETHANOLAMINE-HYDROLYZING PHOSPHOLIPASE D"/>
    <property type="match status" value="1"/>
</dbReference>
<feature type="signal peptide" evidence="1">
    <location>
        <begin position="1"/>
        <end position="20"/>
    </location>
</feature>
<dbReference type="EMBL" id="BAAAEI010000006">
    <property type="protein sequence ID" value="GAA0345352.1"/>
    <property type="molecule type" value="Genomic_DNA"/>
</dbReference>
<organism evidence="3 4">
    <name type="scientific">Bowmanella denitrificans</name>
    <dbReference type="NCBI Taxonomy" id="366582"/>
    <lineage>
        <taxon>Bacteria</taxon>
        <taxon>Pseudomonadati</taxon>
        <taxon>Pseudomonadota</taxon>
        <taxon>Gammaproteobacteria</taxon>
        <taxon>Alteromonadales</taxon>
        <taxon>Alteromonadaceae</taxon>
        <taxon>Bowmanella</taxon>
    </lineage>
</organism>
<feature type="chain" id="PRO_5047203223" description="Metallo-beta-lactamase domain-containing protein" evidence="1">
    <location>
        <begin position="21"/>
        <end position="359"/>
    </location>
</feature>
<evidence type="ECO:0000313" key="3">
    <source>
        <dbReference type="EMBL" id="GAA0345352.1"/>
    </source>
</evidence>
<gene>
    <name evidence="3" type="ORF">GCM10009092_07280</name>
</gene>
<evidence type="ECO:0000259" key="2">
    <source>
        <dbReference type="Pfam" id="PF12706"/>
    </source>
</evidence>
<feature type="domain" description="Metallo-beta-lactamase" evidence="2">
    <location>
        <begin position="111"/>
        <end position="313"/>
    </location>
</feature>
<evidence type="ECO:0000256" key="1">
    <source>
        <dbReference type="SAM" id="SignalP"/>
    </source>
</evidence>
<accession>A0ABN0WS39</accession>
<comment type="caution">
    <text evidence="3">The sequence shown here is derived from an EMBL/GenBank/DDBJ whole genome shotgun (WGS) entry which is preliminary data.</text>
</comment>
<dbReference type="InterPro" id="IPR036866">
    <property type="entry name" value="RibonucZ/Hydroxyglut_hydro"/>
</dbReference>
<dbReference type="InterPro" id="IPR001279">
    <property type="entry name" value="Metallo-B-lactamas"/>
</dbReference>
<sequence length="359" mass="40229">MKINLSLSLVCLTGLLSACSSNHITRITADTPVAKLLEDGRYGNLYPGDKTYPVTCQENCYPPHPDVQCETSAEHCQYIGAQTPPGLNSGFTVRWLGHASFVIQAPDGQQILLDPVSKQFDWPVDWAADWFADTHREPGLWLGGEQLAKTSAVLYSHLHYDHFNKADIAEIGNQAEYFVGLGSGDYFDQGGYKINEMDWYASKSLGELTIHSVPAHHFNGRIWVPFLYDDNEKALWSAWLLEYQGKTLFFAGDTGYSAHFNDIHQRFGDIDICLIPIASYHHEEHSKWYRYVHTTPEDALTAAAELNCKVMIPWGYGNASWGMGDLSSHSALLRLLAMYPRLNSEVPLLILNEGDEVAL</sequence>
<dbReference type="PANTHER" id="PTHR15032:SF4">
    <property type="entry name" value="N-ACYL-PHOSPHATIDYLETHANOLAMINE-HYDROLYZING PHOSPHOLIPASE D"/>
    <property type="match status" value="1"/>
</dbReference>
<dbReference type="Proteomes" id="UP001501757">
    <property type="component" value="Unassembled WGS sequence"/>
</dbReference>
<dbReference type="PROSITE" id="PS51257">
    <property type="entry name" value="PROKAR_LIPOPROTEIN"/>
    <property type="match status" value="1"/>
</dbReference>
<proteinExistence type="predicted"/>
<dbReference type="Gene3D" id="3.60.15.10">
    <property type="entry name" value="Ribonuclease Z/Hydroxyacylglutathione hydrolase-like"/>
    <property type="match status" value="1"/>
</dbReference>
<dbReference type="RefSeq" id="WP_343841881.1">
    <property type="nucleotide sequence ID" value="NZ_BAAAEI010000006.1"/>
</dbReference>
<reference evidence="3 4" key="1">
    <citation type="journal article" date="2019" name="Int. J. Syst. Evol. Microbiol.">
        <title>The Global Catalogue of Microorganisms (GCM) 10K type strain sequencing project: providing services to taxonomists for standard genome sequencing and annotation.</title>
        <authorList>
            <consortium name="The Broad Institute Genomics Platform"/>
            <consortium name="The Broad Institute Genome Sequencing Center for Infectious Disease"/>
            <person name="Wu L."/>
            <person name="Ma J."/>
        </authorList>
    </citation>
    <scope>NUCLEOTIDE SEQUENCE [LARGE SCALE GENOMIC DNA]</scope>
    <source>
        <strain evidence="3 4">JCM 13378</strain>
    </source>
</reference>
<keyword evidence="4" id="KW-1185">Reference proteome</keyword>
<dbReference type="Pfam" id="PF12706">
    <property type="entry name" value="Lactamase_B_2"/>
    <property type="match status" value="1"/>
</dbReference>